<comment type="caution">
    <text evidence="1">The sequence shown here is derived from an EMBL/GenBank/DDBJ whole genome shotgun (WGS) entry which is preliminary data.</text>
</comment>
<keyword evidence="2" id="KW-1185">Reference proteome</keyword>
<protein>
    <submittedName>
        <fullName evidence="1">Response regulator receiver domain protein</fullName>
    </submittedName>
</protein>
<dbReference type="Proteomes" id="UP000010411">
    <property type="component" value="Unassembled WGS sequence"/>
</dbReference>
<evidence type="ECO:0000313" key="1">
    <source>
        <dbReference type="EMBL" id="EKX68941.1"/>
    </source>
</evidence>
<sequence>MAGTSTTRNGRVR</sequence>
<gene>
    <name evidence="1" type="ORF">STRIP9103_07704</name>
</gene>
<proteinExistence type="predicted"/>
<name>L1L7C2_9ACTN</name>
<accession>L1L7C2</accession>
<organism evidence="1 2">
    <name type="scientific">Streptomyces ipomoeae 91-03</name>
    <dbReference type="NCBI Taxonomy" id="698759"/>
    <lineage>
        <taxon>Bacteria</taxon>
        <taxon>Bacillati</taxon>
        <taxon>Actinomycetota</taxon>
        <taxon>Actinomycetes</taxon>
        <taxon>Kitasatosporales</taxon>
        <taxon>Streptomycetaceae</taxon>
        <taxon>Streptomyces</taxon>
    </lineage>
</organism>
<evidence type="ECO:0000313" key="2">
    <source>
        <dbReference type="Proteomes" id="UP000010411"/>
    </source>
</evidence>
<reference evidence="1 2" key="1">
    <citation type="submission" date="2012-11" db="EMBL/GenBank/DDBJ databases">
        <authorList>
            <person name="Huguet-Tapia J.C."/>
            <person name="Durkin A.S."/>
            <person name="Pettis G.S."/>
            <person name="Badger J.H."/>
        </authorList>
    </citation>
    <scope>NUCLEOTIDE SEQUENCE [LARGE SCALE GENOMIC DNA]</scope>
    <source>
        <strain evidence="1 2">91-03</strain>
    </source>
</reference>
<dbReference type="EMBL" id="AEJC01000050">
    <property type="protein sequence ID" value="EKX68941.1"/>
    <property type="molecule type" value="Genomic_DNA"/>
</dbReference>
<feature type="non-terminal residue" evidence="1">
    <location>
        <position position="13"/>
    </location>
</feature>